<proteinExistence type="predicted"/>
<keyword evidence="4" id="KW-1185">Reference proteome</keyword>
<dbReference type="AlphaFoldDB" id="A0A8S3TBW9"/>
<dbReference type="EMBL" id="CAJPWZ010001920">
    <property type="protein sequence ID" value="CAG2226597.1"/>
    <property type="molecule type" value="Genomic_DNA"/>
</dbReference>
<evidence type="ECO:0000256" key="1">
    <source>
        <dbReference type="SAM" id="Coils"/>
    </source>
</evidence>
<comment type="caution">
    <text evidence="3">The sequence shown here is derived from an EMBL/GenBank/DDBJ whole genome shotgun (WGS) entry which is preliminary data.</text>
</comment>
<dbReference type="Proteomes" id="UP000683360">
    <property type="component" value="Unassembled WGS sequence"/>
</dbReference>
<accession>A0A8S3TBW9</accession>
<reference evidence="3" key="1">
    <citation type="submission" date="2021-03" db="EMBL/GenBank/DDBJ databases">
        <authorList>
            <person name="Bekaert M."/>
        </authorList>
    </citation>
    <scope>NUCLEOTIDE SEQUENCE</scope>
</reference>
<feature type="region of interest" description="Disordered" evidence="2">
    <location>
        <begin position="277"/>
        <end position="297"/>
    </location>
</feature>
<evidence type="ECO:0008006" key="5">
    <source>
        <dbReference type="Google" id="ProtNLM"/>
    </source>
</evidence>
<sequence length="324" mass="37424">MATNTSICGICSLRQITQTSNHWCPQCEEALCDECRDHHKLLKKVTRSHVPILISDYNSIPPFITDIEESCVYHNEQYQQNSAEKAEINERLDNLEKQIIKDLEQKECESKESIQKVLSSVKEKETMVIKCQTDFQSIKQYASDLQTFLGINETEVQIYEKEQYLQSLKKGKSLEHLDLVWKVHPVVQSISSSLQNFGSTEIKIRSSHIEFTRAKDKQAQLQVLTTKENIDDVKLKRITEKASNKAAADNFTKAKTMSYYFQAGAYKDASEKKSSYKPQTWSWKPKESEFKPPQSDWKPILEPSVKETETWKVLNAGYKLPRSE</sequence>
<name>A0A8S3TBW9_MYTED</name>
<gene>
    <name evidence="3" type="ORF">MEDL_39677</name>
</gene>
<evidence type="ECO:0000313" key="3">
    <source>
        <dbReference type="EMBL" id="CAG2226597.1"/>
    </source>
</evidence>
<organism evidence="3 4">
    <name type="scientific">Mytilus edulis</name>
    <name type="common">Blue mussel</name>
    <dbReference type="NCBI Taxonomy" id="6550"/>
    <lineage>
        <taxon>Eukaryota</taxon>
        <taxon>Metazoa</taxon>
        <taxon>Spiralia</taxon>
        <taxon>Lophotrochozoa</taxon>
        <taxon>Mollusca</taxon>
        <taxon>Bivalvia</taxon>
        <taxon>Autobranchia</taxon>
        <taxon>Pteriomorphia</taxon>
        <taxon>Mytilida</taxon>
        <taxon>Mytiloidea</taxon>
        <taxon>Mytilidae</taxon>
        <taxon>Mytilinae</taxon>
        <taxon>Mytilus</taxon>
    </lineage>
</organism>
<protein>
    <recommendedName>
        <fullName evidence="5">B box-type domain-containing protein</fullName>
    </recommendedName>
</protein>
<keyword evidence="1" id="KW-0175">Coiled coil</keyword>
<evidence type="ECO:0000256" key="2">
    <source>
        <dbReference type="SAM" id="MobiDB-lite"/>
    </source>
</evidence>
<dbReference type="CDD" id="cd19757">
    <property type="entry name" value="Bbox1"/>
    <property type="match status" value="1"/>
</dbReference>
<dbReference type="OrthoDB" id="6121460at2759"/>
<evidence type="ECO:0000313" key="4">
    <source>
        <dbReference type="Proteomes" id="UP000683360"/>
    </source>
</evidence>
<feature type="coiled-coil region" evidence="1">
    <location>
        <begin position="78"/>
        <end position="112"/>
    </location>
</feature>